<dbReference type="Pfam" id="PF12774">
    <property type="entry name" value="AAA_6"/>
    <property type="match status" value="1"/>
</dbReference>
<proteinExistence type="inferred from homology"/>
<dbReference type="FunFam" id="1.10.8.720:FF:000001">
    <property type="entry name" value="dynein heavy chain 7, axonemal"/>
    <property type="match status" value="1"/>
</dbReference>
<dbReference type="FunFam" id="3.40.50.300:FF:000362">
    <property type="entry name" value="Dynein, axonemal, heavy chain 6"/>
    <property type="match status" value="1"/>
</dbReference>
<keyword evidence="5" id="KW-0493">Microtubule</keyword>
<dbReference type="GO" id="GO:0005524">
    <property type="term" value="F:ATP binding"/>
    <property type="evidence" value="ECO:0007669"/>
    <property type="project" value="UniProtKB-KW"/>
</dbReference>
<sequence>MTKFPLLQAMVTLKEPYDQLWHTTYDFHQKYERWYNGPFMGLDAEAICEEVEAMWKTMYKLTKTFLDQVGSRRVAEYVKERIEKFRQHVPVLQCICNPGLRERHWKLLGEHLGMELNLTPETSLSDMIEAGLPSIQRKLEEISHAASKEFSLEKALEKMKGEWASVVFEFKPWRETGVSVLAAVDDIQVLLDEHTQKVQTMRGSPYVKPFEAEIRSWEEKLLSMQDILDAWIKCQVTWLYLEPIFSSEDIMKQMPVEGRKFTRVDATWRQLMKTAVTDPHALVATQQPNMLPRLHECNRLLEEIQKGLNDYLEKKRLFFPRFFFLSNDELLEILSETKDPQRVQPHLRKCFEGISRLHFSPQQEIEGMISAEGELVQFSNRVIPSKARGLVERWLVEVEDMMVQSVQDAAVRAVENQPLTPHHQWITQWPSQVVLAVSQIIWTTEITAIFTKGGDLKEYLKGCVGRIQEVVGLVRGKLDQGTRLTMGALIVTYVHGRDVVDELVQRGVVGVKDFSWVCQLRYYWVNELIKVSMMLTTLDYGYEYLGNTSRLVITPLTDRCFRTLMGALKLYLGGSPEGPAGTGKTETCKDLAKAVAKQCIIFNCSDGLDHKAMAKFFKGLAQSGAWACFDEFNRIQLEVLSVVGQQIRTIQAAVARRAPRFVFQGADLVLNPTCAIFITMNPGYAGRRELPDSLKVLFRTVAMMVPDYVLIAKISLFSMGFVQADSLACKIIDTYRLCSEQLSLQHHYDYGMRAVKAVLLAANNLRLLLPNLPESQIILKAIQDVNLPKFVAQGIVKDLFPSESSSIQPDSVLEVAIRKTLAENNLQEVPWFRNKMLQLYNMVLVRHGVMVVGEPLSGKTQIYQGLASAVEKVGRERKLADERGVQYKIINPKALTLGQLYGAYDPFSHEWSDGVLAKTFREMATSAGEERRWLVLDGPVDALWVENLNTVLDDNKKLCLMSGEIIQMPSKMSVIFETCDLEQASPATVSRCGMIYMETKQLGWQPLKDSYLATLPGSIKGDVRLMVDIVMEWLLPPLFDFVDRRCKLMIQTSELHLFQSFARLLDSQLDEIREAGKPLGPKISDDRLTYLLQHLIVFVIPWSVGSTITGTSRRLLDQFFRKLLAGKVDTAPKPDCFRLTKGMLPPESGLVYDYLYDREMQRWVPWYDTIAKERLIIPQNAKVSKLLIPTAETARQEYFLHACLNHDVPLLLLGPTGTGKSALTSASLIDLPKDKFIINTIHFSARTSAGQAQDIIMAKVDRRRKGVFGPAMGRKYVVFIDDVNLPQKEKYGAQPPIEFLRQWLDHKHFYDKKDTSKIELVDSLFLGAMTPASAGRNTICGRFTRHLNVICIDAFDDTTLDKIFGSIANWRFSTLEDTTLQRLDRSLVEATREVYKRASSTFLPTPAKSHYVFNLRDFSRAINGMLLLPNTALTSIEKLVRLWLHEVYRVFHDRLCDENDRLEFFKMVREIGQRIFRLQLSSVLSHLVTEEDVLVPHHLNNLVFGDYMIPDAETRVYDEVQNMNDLSKVMKGYLEEYNVENKSTMSLVMFPYLMQHVSRLSRVLKQDSGHALLIGFAGSGRQSATRLATFMAHYELFQIEVTKTYGVSEWREDVKRVLLKAGGDGKPTVFLLTDTQVKDESFIEDINTILNTGDLPNLYTNEEKAEILEKMQLVAKDEGKKMDPSPAALLSYFTERVKTNLHLVVSLSPLGPAFITRLRMFPSLINCCTIDWFTPWPDDSLEMVATTLLEETKLEAPLLARCVTACKHFHHSIHTLSDKYLEQLRRRYYVTATSYLEVVFTFKKLLIKKRSEILTLRNRYVTGLEKLKEAKQLITELQEELRVLQPRLVETSANTEALMIKIEQDTIQVERKKELVAADEAVANKKFADAQAIKDDCEKELAKAVPALSAATHALNTLKQDDIRVVKAMKNPPSGVKLVMEAVCVMLDLKPERRPDPSGSGKMIEEYWAVSQKLLGDMKFLQNLLSYDKESIPTKIITHVRNKFYSHPDFDPKKIRMVSMACEGLCRWVRAMVVYDQVIKIVAPKKQALEAANHELALQNEKLEEKRKELREVTDKLQALNDEFTKKQKEKKDLEDSIVRCEQKRDRSERLIRGLGGERDRWSNEALKLSQSLENVIGDVLIAAAVVAYLGAFTVEYREECLNDWHSKCRELGISCSDKFVLYDTLGDPVQSRTWQLAGLPVDSFSVDNAIIVAHSRRWPLMIDPQGQANKWVVNMERENGLLSVKQTDPNFLSVVEKALQGGKPLLIEGVGEELDPVLDPVLLRQTYQQQGVEQVRLGEVTTEYHPDFRLYLTTRFRNPHYLPQVTVKVVLINFLITVPGLENQLLGLVVAYERPQLEEKKTRLLVESAHNRRALQKTQEKILQVLSTAGQNLLEDEKAIDIMSSSRVLSEEISAKEAVVQQTEGEIDAARGAYRPVAIHASVLFFCVSDLAAIEAMYQFSLTWFITLYLQTIRNSSPSEDVEVRIRQLNTQLTWAVFLSVCRSLFERDKLLFSFMLCVRLQQAQGLVEEDVWRFLLTGGQGSLMSDLNGPSPTPWLSEKAWAYLVQAGQCKSLWGVHEHVARQPVSWEAIHQSATPHKDQLPSPYHTLTGLNHLAIIKCIRPDKITQAIQSMIGQQLGEDYLSPAQFNISSSFDDSTSQTPLIFILSPGTDPVGALRRYAMERGLSDEEVHVISLGQGQENAAESLMVQGAENGWWVVLQNCHLAESWLPRLEVLSGEILDVENENTHANFRLWLTSFPSTAFPVSLLQDGIKMTNEPPRGIRSNLLRTYHSDPVSDQNFFTSLPEPRSFQRLIFGLCFFHALVQERRSFGPLGWNVLYEFNESDLVISVKQLQMVLEEWWGDQEQTLPLEALVYLVGECNYGGRVTDSRDRRLLLCLLTKFLNQEIVNDEMYQLCGVQEYVVPSTATWQGYVDHISSLPLLAPPQVFGLHENADLAKDNCEADQLFSGVLQLEPQLGCSIGSDAATVVVRDLTCEILARLPPQFDLTQAEDKHPIMYSQSLNTVLRQELLRYNRLTAAIRSSLRSVKRSISGECLMSDEADATYQALLLGRVPSVWETRSYPSRKTLAPYVSDLLHRLRFFQRWAEESVPDVFWFSGLFFPHTFLTGIRQNYARQHTIPIDRIYFQFKVMGKEVGDIIQECIRPNFVELPEVIDRLPTPNMRGQYNPLDTDPEDMDSLTDADGDDDNDDEEGEEGGTVDEVKGHEENEIEQITNKGEDDENGKEENSNENINTKNQTQTDDEVIYKVIPRQDQGGTYTWGFFLEGARWDRKHHCLAEMSSKQLHDQLPIILFQPAIYPSTPHSQDATGGSDMSRDGEDEMKYECPVYRTSERGGTLSTTGHSSNYILDLMLPSRHQTHHWVCRGAAALTQLDD</sequence>
<dbReference type="FunFam" id="3.10.490.20:FF:000009">
    <property type="entry name" value="Dynein heavy chain 4"/>
    <property type="match status" value="1"/>
</dbReference>
<dbReference type="Gene3D" id="1.20.920.30">
    <property type="match status" value="1"/>
</dbReference>
<dbReference type="SUPFAM" id="SSF52540">
    <property type="entry name" value="P-loop containing nucleoside triphosphate hydrolases"/>
    <property type="match status" value="4"/>
</dbReference>
<dbReference type="FunFam" id="3.40.50.300:FF:001145">
    <property type="entry name" value="Putative dynein heavy chain"/>
    <property type="match status" value="1"/>
</dbReference>
<dbReference type="GO" id="GO:0007018">
    <property type="term" value="P:microtubule-based movement"/>
    <property type="evidence" value="ECO:0007669"/>
    <property type="project" value="InterPro"/>
</dbReference>
<dbReference type="FunFam" id="1.10.8.710:FF:000001">
    <property type="entry name" value="Dynein axonemal heavy chain 2"/>
    <property type="match status" value="1"/>
</dbReference>
<dbReference type="Gene3D" id="1.20.58.1120">
    <property type="match status" value="1"/>
</dbReference>
<keyword evidence="15" id="KW-0966">Cell projection</keyword>
<dbReference type="Gene3D" id="1.10.8.1220">
    <property type="match status" value="1"/>
</dbReference>
<dbReference type="CDD" id="cd00009">
    <property type="entry name" value="AAA"/>
    <property type="match status" value="1"/>
</dbReference>
<dbReference type="InterPro" id="IPR013602">
    <property type="entry name" value="Dynein_heavy_linker"/>
</dbReference>
<dbReference type="FunFam" id="3.40.50.300:FF:002141">
    <property type="entry name" value="Dynein heavy chain"/>
    <property type="match status" value="1"/>
</dbReference>
<dbReference type="Gene3D" id="6.10.140.1060">
    <property type="match status" value="1"/>
</dbReference>
<keyword evidence="7" id="KW-0547">Nucleotide-binding</keyword>
<dbReference type="Pfam" id="PF12777">
    <property type="entry name" value="MT"/>
    <property type="match status" value="1"/>
</dbReference>
<comment type="caution">
    <text evidence="19">The sequence shown here is derived from an EMBL/GenBank/DDBJ whole genome shotgun (WGS) entry which is preliminary data.</text>
</comment>
<dbReference type="Gene3D" id="3.20.180.20">
    <property type="entry name" value="Dynein heavy chain, N-terminal domain 2"/>
    <property type="match status" value="1"/>
</dbReference>
<evidence type="ECO:0000256" key="12">
    <source>
        <dbReference type="ARBA" id="ARBA00023069"/>
    </source>
</evidence>
<keyword evidence="12" id="KW-0969">Cilium</keyword>
<dbReference type="Pfam" id="PF17857">
    <property type="entry name" value="AAA_lid_1"/>
    <property type="match status" value="1"/>
</dbReference>
<dbReference type="PANTHER" id="PTHR22878">
    <property type="entry name" value="DYNEIN HEAVY CHAIN 6, AXONEMAL-LIKE-RELATED"/>
    <property type="match status" value="1"/>
</dbReference>
<feature type="region of interest" description="Disordered" evidence="17">
    <location>
        <begin position="3179"/>
        <end position="3261"/>
    </location>
</feature>
<dbReference type="InterPro" id="IPR004273">
    <property type="entry name" value="Dynein_heavy_D6_P-loop"/>
</dbReference>
<feature type="compositionally biased region" description="Acidic residues" evidence="17">
    <location>
        <begin position="3193"/>
        <end position="3220"/>
    </location>
</feature>
<keyword evidence="10" id="KW-0243">Dynein</keyword>
<accession>A0AAE1QBT0</accession>
<dbReference type="InterPro" id="IPR041466">
    <property type="entry name" value="Dynein_AAA5_ext"/>
</dbReference>
<dbReference type="InterPro" id="IPR024317">
    <property type="entry name" value="Dynein_heavy_chain_D4_dom"/>
</dbReference>
<feature type="domain" description="AAA+ ATPase" evidence="18">
    <location>
        <begin position="572"/>
        <end position="716"/>
    </location>
</feature>
<feature type="compositionally biased region" description="Polar residues" evidence="17">
    <location>
        <begin position="3251"/>
        <end position="3261"/>
    </location>
</feature>
<evidence type="ECO:0000256" key="7">
    <source>
        <dbReference type="ARBA" id="ARBA00022741"/>
    </source>
</evidence>
<feature type="region of interest" description="Disordered" evidence="17">
    <location>
        <begin position="3321"/>
        <end position="3340"/>
    </location>
</feature>
<dbReference type="InterPro" id="IPR043157">
    <property type="entry name" value="Dynein_AAA1S"/>
</dbReference>
<dbReference type="Pfam" id="PF17852">
    <property type="entry name" value="Dynein_AAA_lid"/>
    <property type="match status" value="1"/>
</dbReference>
<keyword evidence="13" id="KW-0505">Motor protein</keyword>
<feature type="domain" description="AAA+ ATPase" evidence="18">
    <location>
        <begin position="1206"/>
        <end position="1353"/>
    </location>
</feature>
<feature type="coiled-coil region" evidence="16">
    <location>
        <begin position="1820"/>
        <end position="1847"/>
    </location>
</feature>
<gene>
    <name evidence="19" type="ORF">Pmani_005755</name>
</gene>
<keyword evidence="8" id="KW-0067">ATP-binding</keyword>
<dbReference type="InterPro" id="IPR027417">
    <property type="entry name" value="P-loop_NTPase"/>
</dbReference>
<evidence type="ECO:0000256" key="3">
    <source>
        <dbReference type="ARBA" id="ARBA00008887"/>
    </source>
</evidence>
<evidence type="ECO:0000259" key="18">
    <source>
        <dbReference type="SMART" id="SM00382"/>
    </source>
</evidence>
<dbReference type="Gene3D" id="1.20.140.100">
    <property type="entry name" value="Dynein heavy chain, N-terminal domain 2"/>
    <property type="match status" value="1"/>
</dbReference>
<dbReference type="InterPro" id="IPR041589">
    <property type="entry name" value="DNAH3_AAA_lid_1"/>
</dbReference>
<dbReference type="FunFam" id="1.20.140.100:FF:000004">
    <property type="entry name" value="Dynein axonemal heavy chain 6"/>
    <property type="match status" value="1"/>
</dbReference>
<name>A0AAE1QBT0_9EUCA</name>
<evidence type="ECO:0000256" key="6">
    <source>
        <dbReference type="ARBA" id="ARBA00022737"/>
    </source>
</evidence>
<dbReference type="Gene3D" id="1.10.8.710">
    <property type="match status" value="1"/>
</dbReference>
<dbReference type="SMART" id="SM00382">
    <property type="entry name" value="AAA"/>
    <property type="match status" value="2"/>
</dbReference>
<keyword evidence="6" id="KW-0677">Repeat</keyword>
<dbReference type="GO" id="GO:0051959">
    <property type="term" value="F:dynein light intermediate chain binding"/>
    <property type="evidence" value="ECO:0007669"/>
    <property type="project" value="InterPro"/>
</dbReference>
<evidence type="ECO:0000256" key="5">
    <source>
        <dbReference type="ARBA" id="ARBA00022701"/>
    </source>
</evidence>
<evidence type="ECO:0000256" key="13">
    <source>
        <dbReference type="ARBA" id="ARBA00023175"/>
    </source>
</evidence>
<keyword evidence="9" id="KW-0282">Flagellum</keyword>
<dbReference type="Pfam" id="PF18198">
    <property type="entry name" value="AAA_lid_11"/>
    <property type="match status" value="1"/>
</dbReference>
<dbReference type="Gene3D" id="3.10.490.20">
    <property type="match status" value="2"/>
</dbReference>
<dbReference type="InterPro" id="IPR035699">
    <property type="entry name" value="AAA_6"/>
</dbReference>
<comment type="subcellular location">
    <subcellularLocation>
        <location evidence="1">Cell projection</location>
        <location evidence="1">Cilium</location>
        <location evidence="1">Flagellum</location>
    </subcellularLocation>
    <subcellularLocation>
        <location evidence="2">Cytoplasm</location>
        <location evidence="2">Cytoskeleton</location>
        <location evidence="2">Cilium axoneme</location>
    </subcellularLocation>
</comment>
<dbReference type="Gene3D" id="3.40.50.300">
    <property type="entry name" value="P-loop containing nucleotide triphosphate hydrolases"/>
    <property type="match status" value="5"/>
</dbReference>
<dbReference type="InterPro" id="IPR024743">
    <property type="entry name" value="Dynein_HC_stalk"/>
</dbReference>
<protein>
    <recommendedName>
        <fullName evidence="18">AAA+ ATPase domain-containing protein</fullName>
    </recommendedName>
</protein>
<dbReference type="Pfam" id="PF18199">
    <property type="entry name" value="Dynein_C"/>
    <property type="match status" value="2"/>
</dbReference>
<reference evidence="19" key="1">
    <citation type="submission" date="2023-11" db="EMBL/GenBank/DDBJ databases">
        <title>Genome assemblies of two species of porcelain crab, Petrolisthes cinctipes and Petrolisthes manimaculis (Anomura: Porcellanidae).</title>
        <authorList>
            <person name="Angst P."/>
        </authorList>
    </citation>
    <scope>NUCLEOTIDE SEQUENCE</scope>
    <source>
        <strain evidence="19">PB745_02</strain>
        <tissue evidence="19">Gill</tissue>
    </source>
</reference>
<evidence type="ECO:0000256" key="9">
    <source>
        <dbReference type="ARBA" id="ARBA00022846"/>
    </source>
</evidence>
<evidence type="ECO:0000256" key="14">
    <source>
        <dbReference type="ARBA" id="ARBA00023212"/>
    </source>
</evidence>
<keyword evidence="4" id="KW-0963">Cytoplasm</keyword>
<dbReference type="FunFam" id="3.40.50.300:FF:001328">
    <property type="entry name" value="Dynein heavy chain 6, axonemal"/>
    <property type="match status" value="1"/>
</dbReference>
<dbReference type="Pfam" id="PF12780">
    <property type="entry name" value="AAA_8"/>
    <property type="match status" value="1"/>
</dbReference>
<dbReference type="InterPro" id="IPR035706">
    <property type="entry name" value="AAA_9"/>
</dbReference>
<dbReference type="FunFam" id="1.10.287.2620:FF:000002">
    <property type="entry name" value="Dynein heavy chain 2, axonemal"/>
    <property type="match status" value="1"/>
</dbReference>
<evidence type="ECO:0000256" key="16">
    <source>
        <dbReference type="SAM" id="Coils"/>
    </source>
</evidence>
<dbReference type="Gene3D" id="1.10.8.720">
    <property type="entry name" value="Region D6 of dynein motor"/>
    <property type="match status" value="1"/>
</dbReference>
<dbReference type="InterPro" id="IPR042219">
    <property type="entry name" value="AAA_lid_11_sf"/>
</dbReference>
<dbReference type="Gene3D" id="1.10.287.2620">
    <property type="match status" value="1"/>
</dbReference>
<keyword evidence="11 16" id="KW-0175">Coiled coil</keyword>
<dbReference type="GO" id="GO:0045505">
    <property type="term" value="F:dynein intermediate chain binding"/>
    <property type="evidence" value="ECO:0007669"/>
    <property type="project" value="InterPro"/>
</dbReference>
<evidence type="ECO:0000256" key="15">
    <source>
        <dbReference type="ARBA" id="ARBA00023273"/>
    </source>
</evidence>
<dbReference type="FunFam" id="1.20.920.30:FF:000002">
    <property type="entry name" value="Dynein axonemal heavy chain 3"/>
    <property type="match status" value="1"/>
</dbReference>
<dbReference type="Pfam" id="PF03028">
    <property type="entry name" value="Dynein_heavy"/>
    <property type="match status" value="1"/>
</dbReference>
<dbReference type="PANTHER" id="PTHR22878:SF71">
    <property type="entry name" value="DYNEIN, AXONEMAL, HEAVY CHAIN 3"/>
    <property type="match status" value="1"/>
</dbReference>
<dbReference type="Gene3D" id="1.20.1270.280">
    <property type="match status" value="1"/>
</dbReference>
<dbReference type="FunFam" id="3.20.180.20:FF:000003">
    <property type="entry name" value="Dynein heavy chain 12, axonemal"/>
    <property type="match status" value="1"/>
</dbReference>
<keyword evidence="20" id="KW-1185">Reference proteome</keyword>
<dbReference type="InterPro" id="IPR041228">
    <property type="entry name" value="Dynein_C"/>
</dbReference>
<dbReference type="EMBL" id="JAWZYT010000433">
    <property type="protein sequence ID" value="KAK4323558.1"/>
    <property type="molecule type" value="Genomic_DNA"/>
</dbReference>
<organism evidence="19 20">
    <name type="scientific">Petrolisthes manimaculis</name>
    <dbReference type="NCBI Taxonomy" id="1843537"/>
    <lineage>
        <taxon>Eukaryota</taxon>
        <taxon>Metazoa</taxon>
        <taxon>Ecdysozoa</taxon>
        <taxon>Arthropoda</taxon>
        <taxon>Crustacea</taxon>
        <taxon>Multicrustacea</taxon>
        <taxon>Malacostraca</taxon>
        <taxon>Eumalacostraca</taxon>
        <taxon>Eucarida</taxon>
        <taxon>Decapoda</taxon>
        <taxon>Pleocyemata</taxon>
        <taxon>Anomura</taxon>
        <taxon>Galatheoidea</taxon>
        <taxon>Porcellanidae</taxon>
        <taxon>Petrolisthes</taxon>
    </lineage>
</organism>
<keyword evidence="14" id="KW-0206">Cytoskeleton</keyword>
<dbReference type="FunFam" id="3.40.50.300:FF:000044">
    <property type="entry name" value="Dynein heavy chain 5, axonemal"/>
    <property type="match status" value="1"/>
</dbReference>
<evidence type="ECO:0000256" key="8">
    <source>
        <dbReference type="ARBA" id="ARBA00022840"/>
    </source>
</evidence>
<dbReference type="Gene3D" id="1.10.472.130">
    <property type="match status" value="1"/>
</dbReference>
<evidence type="ECO:0000256" key="10">
    <source>
        <dbReference type="ARBA" id="ARBA00023017"/>
    </source>
</evidence>
<evidence type="ECO:0000313" key="20">
    <source>
        <dbReference type="Proteomes" id="UP001292094"/>
    </source>
</evidence>
<dbReference type="InterPro" id="IPR043160">
    <property type="entry name" value="Dynein_C_barrel"/>
</dbReference>
<dbReference type="Gene3D" id="1.20.920.20">
    <property type="match status" value="1"/>
</dbReference>
<dbReference type="GO" id="GO:0031514">
    <property type="term" value="C:motile cilium"/>
    <property type="evidence" value="ECO:0007669"/>
    <property type="project" value="UniProtKB-SubCell"/>
</dbReference>
<dbReference type="Pfam" id="PF12775">
    <property type="entry name" value="AAA_7"/>
    <property type="match status" value="1"/>
</dbReference>
<dbReference type="InterPro" id="IPR003593">
    <property type="entry name" value="AAA+_ATPase"/>
</dbReference>
<evidence type="ECO:0000256" key="17">
    <source>
        <dbReference type="SAM" id="MobiDB-lite"/>
    </source>
</evidence>
<dbReference type="GO" id="GO:0008569">
    <property type="term" value="F:minus-end-directed microtubule motor activity"/>
    <property type="evidence" value="ECO:0007669"/>
    <property type="project" value="InterPro"/>
</dbReference>
<evidence type="ECO:0000313" key="19">
    <source>
        <dbReference type="EMBL" id="KAK4323558.1"/>
    </source>
</evidence>
<dbReference type="FunFam" id="1.20.920.20:FF:000006">
    <property type="entry name" value="Dynein, axonemal, heavy chain 6"/>
    <property type="match status" value="1"/>
</dbReference>
<dbReference type="GO" id="GO:0005874">
    <property type="term" value="C:microtubule"/>
    <property type="evidence" value="ECO:0007669"/>
    <property type="project" value="UniProtKB-KW"/>
</dbReference>
<dbReference type="Pfam" id="PF08393">
    <property type="entry name" value="DHC_N2"/>
    <property type="match status" value="1"/>
</dbReference>
<evidence type="ECO:0000256" key="11">
    <source>
        <dbReference type="ARBA" id="ARBA00023054"/>
    </source>
</evidence>
<dbReference type="GO" id="GO:0005858">
    <property type="term" value="C:axonemal dynein complex"/>
    <property type="evidence" value="ECO:0007669"/>
    <property type="project" value="UniProtKB-ARBA"/>
</dbReference>
<dbReference type="InterPro" id="IPR042228">
    <property type="entry name" value="Dynein_linker_3"/>
</dbReference>
<evidence type="ECO:0000256" key="4">
    <source>
        <dbReference type="ARBA" id="ARBA00022490"/>
    </source>
</evidence>
<dbReference type="FunFam" id="1.10.8.1220:FF:000001">
    <property type="entry name" value="Dynein axonemal heavy chain 5"/>
    <property type="match status" value="1"/>
</dbReference>
<dbReference type="Pfam" id="PF12781">
    <property type="entry name" value="AAA_9"/>
    <property type="match status" value="1"/>
</dbReference>
<dbReference type="InterPro" id="IPR041658">
    <property type="entry name" value="AAA_lid_11"/>
</dbReference>
<dbReference type="FunFam" id="1.20.58.1120:FF:000001">
    <property type="entry name" value="dynein heavy chain 2, axonemal"/>
    <property type="match status" value="1"/>
</dbReference>
<dbReference type="Proteomes" id="UP001292094">
    <property type="component" value="Unassembled WGS sequence"/>
</dbReference>
<feature type="coiled-coil region" evidence="16">
    <location>
        <begin position="2046"/>
        <end position="2111"/>
    </location>
</feature>
<evidence type="ECO:0000256" key="2">
    <source>
        <dbReference type="ARBA" id="ARBA00004430"/>
    </source>
</evidence>
<dbReference type="InterPro" id="IPR042222">
    <property type="entry name" value="Dynein_2_N"/>
</dbReference>
<dbReference type="InterPro" id="IPR026983">
    <property type="entry name" value="DHC"/>
</dbReference>
<evidence type="ECO:0000256" key="1">
    <source>
        <dbReference type="ARBA" id="ARBA00004230"/>
    </source>
</evidence>
<comment type="similarity">
    <text evidence="3">Belongs to the dynein heavy chain family.</text>
</comment>